<accession>A0A4U5WSP5</accession>
<organism evidence="1 2">
    <name type="scientific">Streptomyces lasalocidi</name>
    <name type="common">Streptomyces lasaliensis</name>
    <dbReference type="NCBI Taxonomy" id="324833"/>
    <lineage>
        <taxon>Bacteria</taxon>
        <taxon>Bacillati</taxon>
        <taxon>Actinomycetota</taxon>
        <taxon>Actinomycetes</taxon>
        <taxon>Kitasatosporales</taxon>
        <taxon>Streptomycetaceae</taxon>
        <taxon>Streptomyces</taxon>
    </lineage>
</organism>
<name>A0A4U5WSP5_STRLS</name>
<sequence>MDARERLPRPGIPVAAATHGFYPPEAPDSEGVGEEFWLVLSLYFTDRYFAEDGSTYENCFVDSDRVVRFPPGGGSAEVVTHWAALPTLPGSPHTLVMGADVQPALRRAHGGGD</sequence>
<reference evidence="1 2" key="1">
    <citation type="submission" date="2019-04" db="EMBL/GenBank/DDBJ databases">
        <title>Streptomyces lasaliensis sp. nov., an Actinomycete isolated from soil which produces the polyether antibiotic lasalocid.</title>
        <authorList>
            <person name="Erwin G."/>
            <person name="Haber C."/>
        </authorList>
    </citation>
    <scope>NUCLEOTIDE SEQUENCE [LARGE SCALE GENOMIC DNA]</scope>
    <source>
        <strain evidence="1 2">X-537</strain>
    </source>
</reference>
<evidence type="ECO:0000313" key="1">
    <source>
        <dbReference type="EMBL" id="TKT05398.1"/>
    </source>
</evidence>
<dbReference type="InterPro" id="IPR048167">
    <property type="entry name" value="AQJ64_40280-like"/>
</dbReference>
<dbReference type="Proteomes" id="UP000305929">
    <property type="component" value="Unassembled WGS sequence"/>
</dbReference>
<dbReference type="OrthoDB" id="4286537at2"/>
<protein>
    <submittedName>
        <fullName evidence="1">Amine oxidase</fullName>
    </submittedName>
</protein>
<dbReference type="EMBL" id="SZNQ01000001">
    <property type="protein sequence ID" value="TKT05398.1"/>
    <property type="molecule type" value="Genomic_DNA"/>
</dbReference>
<dbReference type="NCBIfam" id="NF041588">
    <property type="entry name" value="AQJ64_40280_fam"/>
    <property type="match status" value="1"/>
</dbReference>
<keyword evidence="2" id="KW-1185">Reference proteome</keyword>
<comment type="caution">
    <text evidence="1">The sequence shown here is derived from an EMBL/GenBank/DDBJ whole genome shotgun (WGS) entry which is preliminary data.</text>
</comment>
<dbReference type="AlphaFoldDB" id="A0A4U5WSP5"/>
<gene>
    <name evidence="1" type="ORF">E4U91_35275</name>
</gene>
<evidence type="ECO:0000313" key="2">
    <source>
        <dbReference type="Proteomes" id="UP000305929"/>
    </source>
</evidence>
<proteinExistence type="predicted"/>